<dbReference type="KEGG" id="cpoy:GP475_02500"/>
<evidence type="ECO:0000313" key="1">
    <source>
        <dbReference type="EMBL" id="QNQ89634.1"/>
    </source>
</evidence>
<sequence>MSVALLAMSHSPLLHHNPPAPDVQQGLDEAMAKAKQFVHDFDPDLVVVFWPDHFNGFFYELMPQFCIGYQAFGTGDYNSFDQDLTIPEQLSEELAQFVLDHDVDVAISRRMEVDHGAVQALEMLYDGAVGAKPVIPIYINGVARPFAPTRRIRQLGQAVGEFFKTTDKKVLFISSGGLSHDPPLPRWDEATPEQRALLLSREARTSETRAAREARVIETGKKFAAGEADIMDINPEWDRQFMADCRSGNPERFDQYYFADMDAQAGHSSHEVRTWMAGFSALHAVNPSYTVDFEYYEPIPEFIAGFGIMTAR</sequence>
<organism evidence="1 2">
    <name type="scientific">Corynebacterium poyangense</name>
    <dbReference type="NCBI Taxonomy" id="2684405"/>
    <lineage>
        <taxon>Bacteria</taxon>
        <taxon>Bacillati</taxon>
        <taxon>Actinomycetota</taxon>
        <taxon>Actinomycetes</taxon>
        <taxon>Mycobacteriales</taxon>
        <taxon>Corynebacteriaceae</taxon>
        <taxon>Corynebacterium</taxon>
    </lineage>
</organism>
<dbReference type="NCBIfam" id="NF009910">
    <property type="entry name" value="PRK13370.1-4"/>
    <property type="match status" value="1"/>
</dbReference>
<dbReference type="GO" id="GO:0008198">
    <property type="term" value="F:ferrous iron binding"/>
    <property type="evidence" value="ECO:0007669"/>
    <property type="project" value="InterPro"/>
</dbReference>
<dbReference type="SUPFAM" id="SSF53213">
    <property type="entry name" value="LigB-like"/>
    <property type="match status" value="1"/>
</dbReference>
<reference evidence="1 2" key="1">
    <citation type="submission" date="2019-12" db="EMBL/GenBank/DDBJ databases">
        <title>Corynebacterium sp. nov., isolated from feces of the Anser Albifrons in China.</title>
        <authorList>
            <person name="Liu Q."/>
        </authorList>
    </citation>
    <scope>NUCLEOTIDE SEQUENCE [LARGE SCALE GENOMIC DNA]</scope>
    <source>
        <strain evidence="1 2">4H37-19</strain>
    </source>
</reference>
<dbReference type="EMBL" id="CP046884">
    <property type="protein sequence ID" value="QNQ89634.1"/>
    <property type="molecule type" value="Genomic_DNA"/>
</dbReference>
<dbReference type="Proteomes" id="UP000516320">
    <property type="component" value="Chromosome"/>
</dbReference>
<dbReference type="EC" id="1.13.11.16" evidence="1"/>
<proteinExistence type="predicted"/>
<keyword evidence="1" id="KW-0560">Oxidoreductase</keyword>
<dbReference type="RefSeq" id="WP_187975087.1">
    <property type="nucleotide sequence ID" value="NZ_CP046884.1"/>
</dbReference>
<accession>A0A7H0SM59</accession>
<protein>
    <submittedName>
        <fullName evidence="1">3-carboxyethylcatechol 2,3-dioxygenase</fullName>
        <ecNumber evidence="1">1.13.11.16</ecNumber>
    </submittedName>
</protein>
<dbReference type="InterPro" id="IPR004183">
    <property type="entry name" value="Xdiol_dOase_suB"/>
</dbReference>
<dbReference type="Gene3D" id="3.40.830.10">
    <property type="entry name" value="LigB-like"/>
    <property type="match status" value="1"/>
</dbReference>
<dbReference type="AlphaFoldDB" id="A0A7H0SM59"/>
<evidence type="ECO:0000313" key="2">
    <source>
        <dbReference type="Proteomes" id="UP000516320"/>
    </source>
</evidence>
<dbReference type="Pfam" id="PF02900">
    <property type="entry name" value="LigB"/>
    <property type="match status" value="1"/>
</dbReference>
<dbReference type="GO" id="GO:0047070">
    <property type="term" value="F:3-carboxyethylcatechol 2,3-dioxygenase activity"/>
    <property type="evidence" value="ECO:0007669"/>
    <property type="project" value="UniProtKB-EC"/>
</dbReference>
<name>A0A7H0SM59_9CORY</name>
<gene>
    <name evidence="1" type="ORF">GP475_02500</name>
</gene>
<keyword evidence="1" id="KW-0223">Dioxygenase</keyword>
<keyword evidence="2" id="KW-1185">Reference proteome</keyword>